<organism evidence="1 2">
    <name type="scientific">Delftia acidovorans</name>
    <name type="common">Pseudomonas acidovorans</name>
    <name type="synonym">Comamonas acidovorans</name>
    <dbReference type="NCBI Taxonomy" id="80866"/>
    <lineage>
        <taxon>Bacteria</taxon>
        <taxon>Pseudomonadati</taxon>
        <taxon>Pseudomonadota</taxon>
        <taxon>Betaproteobacteria</taxon>
        <taxon>Burkholderiales</taxon>
        <taxon>Comamonadaceae</taxon>
        <taxon>Delftia</taxon>
    </lineage>
</organism>
<name>A0A7T2S0V3_DELAC</name>
<sequence>MSLTCDELRKAISSRDGQEIVRVLEPRVIAGETTEAESLLCGIVLLMPPIADYAAAARIFAKVIKGSRRLEAAVWDAYRFAVLMPVGSQSFEEVLKENKNSAIAAHMRSMVAAANSDLSLALEESRLSRSLRVFPFNAIYGLKNDFDLVIDEKIDLWRSINDLVVSKSAELDAAPLTVEGVLQSYWENLIVGTRVTSYLWDDYCKMFNDYYWLQY</sequence>
<evidence type="ECO:0000313" key="2">
    <source>
        <dbReference type="Proteomes" id="UP000594778"/>
    </source>
</evidence>
<dbReference type="RefSeq" id="WP_197954509.1">
    <property type="nucleotide sequence ID" value="NZ_CP065668.1"/>
</dbReference>
<dbReference type="EMBL" id="CP065668">
    <property type="protein sequence ID" value="QPS06919.1"/>
    <property type="molecule type" value="Genomic_DNA"/>
</dbReference>
<reference evidence="1 2" key="1">
    <citation type="submission" date="2020-12" db="EMBL/GenBank/DDBJ databases">
        <title>FDA dAtabase for Regulatory Grade micrObial Sequences (FDA-ARGOS): Supporting development and validation of Infectious Disease Dx tests.</title>
        <authorList>
            <person name="Sproer C."/>
            <person name="Gronow S."/>
            <person name="Severitt S."/>
            <person name="Schroder I."/>
            <person name="Tallon L."/>
            <person name="Sadzewicz L."/>
            <person name="Zhao X."/>
            <person name="Boylan J."/>
            <person name="Ott S."/>
            <person name="Bowen H."/>
            <person name="Vavikolanu K."/>
            <person name="Mehta A."/>
            <person name="Aluvathingal J."/>
            <person name="Nadendla S."/>
            <person name="Lowell S."/>
            <person name="Myers T."/>
            <person name="Yan Y."/>
            <person name="Sichtig H."/>
        </authorList>
    </citation>
    <scope>NUCLEOTIDE SEQUENCE [LARGE SCALE GENOMIC DNA]</scope>
    <source>
        <strain evidence="1 2">FDAARGOS_909</strain>
    </source>
</reference>
<protein>
    <submittedName>
        <fullName evidence="1">Uncharacterized protein</fullName>
    </submittedName>
</protein>
<dbReference type="Proteomes" id="UP000594778">
    <property type="component" value="Chromosome"/>
</dbReference>
<accession>A0A7T2S0V3</accession>
<gene>
    <name evidence="1" type="ORF">I6G66_21805</name>
</gene>
<evidence type="ECO:0000313" key="1">
    <source>
        <dbReference type="EMBL" id="QPS06919.1"/>
    </source>
</evidence>
<proteinExistence type="predicted"/>
<dbReference type="AlphaFoldDB" id="A0A7T2S0V3"/>